<reference evidence="2" key="1">
    <citation type="submission" date="2018-05" db="EMBL/GenBank/DDBJ databases">
        <authorList>
            <person name="Lanie J.A."/>
            <person name="Ng W.-L."/>
            <person name="Kazmierczak K.M."/>
            <person name="Andrzejewski T.M."/>
            <person name="Davidsen T.M."/>
            <person name="Wayne K.J."/>
            <person name="Tettelin H."/>
            <person name="Glass J.I."/>
            <person name="Rusch D."/>
            <person name="Podicherti R."/>
            <person name="Tsui H.-C.T."/>
            <person name="Winkler M.E."/>
        </authorList>
    </citation>
    <scope>NUCLEOTIDE SEQUENCE</scope>
</reference>
<accession>A0A382VI59</accession>
<dbReference type="EMBL" id="UINC01152092">
    <property type="protein sequence ID" value="SVD46080.1"/>
    <property type="molecule type" value="Genomic_DNA"/>
</dbReference>
<dbReference type="InterPro" id="IPR059113">
    <property type="entry name" value="Znf_ribbon"/>
</dbReference>
<protein>
    <recommendedName>
        <fullName evidence="1">Putative zinc-ribbon domain-containing protein</fullName>
    </recommendedName>
</protein>
<organism evidence="2">
    <name type="scientific">marine metagenome</name>
    <dbReference type="NCBI Taxonomy" id="408172"/>
    <lineage>
        <taxon>unclassified sequences</taxon>
        <taxon>metagenomes</taxon>
        <taxon>ecological metagenomes</taxon>
    </lineage>
</organism>
<sequence>MKKCPYCAEEIQDEAIKCRYCNEAIMQAEEKHD</sequence>
<dbReference type="Pfam" id="PF13248">
    <property type="entry name" value="Zn_ribbon_3"/>
    <property type="match status" value="1"/>
</dbReference>
<name>A0A382VI59_9ZZZZ</name>
<evidence type="ECO:0000259" key="1">
    <source>
        <dbReference type="Pfam" id="PF13248"/>
    </source>
</evidence>
<feature type="domain" description="Putative zinc-ribbon" evidence="1">
    <location>
        <begin position="1"/>
        <end position="21"/>
    </location>
</feature>
<dbReference type="AlphaFoldDB" id="A0A382VI59"/>
<proteinExistence type="predicted"/>
<evidence type="ECO:0000313" key="2">
    <source>
        <dbReference type="EMBL" id="SVD46080.1"/>
    </source>
</evidence>
<gene>
    <name evidence="2" type="ORF">METZ01_LOCUS398934</name>
</gene>
<feature type="non-terminal residue" evidence="2">
    <location>
        <position position="33"/>
    </location>
</feature>